<dbReference type="PANTHER" id="PTHR23147">
    <property type="entry name" value="SERINE/ARGININE RICH SPLICING FACTOR"/>
    <property type="match status" value="1"/>
</dbReference>
<dbReference type="SUPFAM" id="SSF54928">
    <property type="entry name" value="RNA-binding domain, RBD"/>
    <property type="match status" value="1"/>
</dbReference>
<keyword evidence="2" id="KW-0747">Spliceosome</keyword>
<dbReference type="CDD" id="cd00590">
    <property type="entry name" value="RRM_SF"/>
    <property type="match status" value="1"/>
</dbReference>
<evidence type="ECO:0000256" key="4">
    <source>
        <dbReference type="PROSITE-ProRule" id="PRU00176"/>
    </source>
</evidence>
<evidence type="ECO:0000313" key="7">
    <source>
        <dbReference type="Proteomes" id="UP001177003"/>
    </source>
</evidence>
<evidence type="ECO:0000256" key="2">
    <source>
        <dbReference type="ARBA" id="ARBA00022728"/>
    </source>
</evidence>
<evidence type="ECO:0000256" key="3">
    <source>
        <dbReference type="ARBA" id="ARBA00023187"/>
    </source>
</evidence>
<dbReference type="InterPro" id="IPR012677">
    <property type="entry name" value="Nucleotide-bd_a/b_plait_sf"/>
</dbReference>
<accession>A0AA35ZHM2</accession>
<keyword evidence="4" id="KW-0694">RNA-binding</keyword>
<evidence type="ECO:0000313" key="6">
    <source>
        <dbReference type="EMBL" id="CAI9292294.1"/>
    </source>
</evidence>
<dbReference type="PROSITE" id="PS50102">
    <property type="entry name" value="RRM"/>
    <property type="match status" value="1"/>
</dbReference>
<dbReference type="InterPro" id="IPR000504">
    <property type="entry name" value="RRM_dom"/>
</dbReference>
<dbReference type="GO" id="GO:0006397">
    <property type="term" value="P:mRNA processing"/>
    <property type="evidence" value="ECO:0007669"/>
    <property type="project" value="UniProtKB-KW"/>
</dbReference>
<dbReference type="InterPro" id="IPR035979">
    <property type="entry name" value="RBD_domain_sf"/>
</dbReference>
<name>A0AA35ZHM2_LACSI</name>
<dbReference type="Gene3D" id="3.30.70.330">
    <property type="match status" value="1"/>
</dbReference>
<dbReference type="GO" id="GO:0008380">
    <property type="term" value="P:RNA splicing"/>
    <property type="evidence" value="ECO:0007669"/>
    <property type="project" value="UniProtKB-KW"/>
</dbReference>
<feature type="domain" description="RRM" evidence="5">
    <location>
        <begin position="8"/>
        <end position="84"/>
    </location>
</feature>
<keyword evidence="3" id="KW-0508">mRNA splicing</keyword>
<keyword evidence="1" id="KW-0507">mRNA processing</keyword>
<protein>
    <recommendedName>
        <fullName evidence="5">RRM domain-containing protein</fullName>
    </recommendedName>
</protein>
<dbReference type="SMART" id="SM00360">
    <property type="entry name" value="RRM"/>
    <property type="match status" value="1"/>
</dbReference>
<dbReference type="GO" id="GO:0003723">
    <property type="term" value="F:RNA binding"/>
    <property type="evidence" value="ECO:0007669"/>
    <property type="project" value="UniProtKB-UniRule"/>
</dbReference>
<evidence type="ECO:0000256" key="1">
    <source>
        <dbReference type="ARBA" id="ARBA00022664"/>
    </source>
</evidence>
<organism evidence="6 7">
    <name type="scientific">Lactuca saligna</name>
    <name type="common">Willowleaf lettuce</name>
    <dbReference type="NCBI Taxonomy" id="75948"/>
    <lineage>
        <taxon>Eukaryota</taxon>
        <taxon>Viridiplantae</taxon>
        <taxon>Streptophyta</taxon>
        <taxon>Embryophyta</taxon>
        <taxon>Tracheophyta</taxon>
        <taxon>Spermatophyta</taxon>
        <taxon>Magnoliopsida</taxon>
        <taxon>eudicotyledons</taxon>
        <taxon>Gunneridae</taxon>
        <taxon>Pentapetalae</taxon>
        <taxon>asterids</taxon>
        <taxon>campanulids</taxon>
        <taxon>Asterales</taxon>
        <taxon>Asteraceae</taxon>
        <taxon>Cichorioideae</taxon>
        <taxon>Cichorieae</taxon>
        <taxon>Lactucinae</taxon>
        <taxon>Lactuca</taxon>
    </lineage>
</organism>
<dbReference type="InterPro" id="IPR050907">
    <property type="entry name" value="SRSF"/>
</dbReference>
<dbReference type="EMBL" id="OX465083">
    <property type="protein sequence ID" value="CAI9292294.1"/>
    <property type="molecule type" value="Genomic_DNA"/>
</dbReference>
<dbReference type="GO" id="GO:0005681">
    <property type="term" value="C:spliceosomal complex"/>
    <property type="evidence" value="ECO:0007669"/>
    <property type="project" value="UniProtKB-KW"/>
</dbReference>
<evidence type="ECO:0000259" key="5">
    <source>
        <dbReference type="PROSITE" id="PS50102"/>
    </source>
</evidence>
<proteinExistence type="predicted"/>
<dbReference type="AlphaFoldDB" id="A0AA35ZHM2"/>
<dbReference type="Proteomes" id="UP001177003">
    <property type="component" value="Chromosome 7"/>
</dbReference>
<keyword evidence="7" id="KW-1185">Reference proteome</keyword>
<sequence>MSDHKGVTTMFVSNIPDGVNKETIRKTFNKYGELTDVYMATKTDSKKKFAFVRFRKVNKEWELEAGLQSIKCLGSLLEVNIAKFERKVTDKSVKGWKEKPHNGHRPHINHFVMVDHLWKLRLGYLLSPDPSTSPFKKTGDTY</sequence>
<reference evidence="6" key="1">
    <citation type="submission" date="2023-04" db="EMBL/GenBank/DDBJ databases">
        <authorList>
            <person name="Vijverberg K."/>
            <person name="Xiong W."/>
            <person name="Schranz E."/>
        </authorList>
    </citation>
    <scope>NUCLEOTIDE SEQUENCE</scope>
</reference>
<dbReference type="Pfam" id="PF00076">
    <property type="entry name" value="RRM_1"/>
    <property type="match status" value="1"/>
</dbReference>
<gene>
    <name evidence="6" type="ORF">LSALG_LOCUS31376</name>
</gene>